<keyword evidence="1" id="KW-0732">Signal</keyword>
<proteinExistence type="predicted"/>
<organism evidence="2 3">
    <name type="scientific">Candidatus Thermochlorobacter aerophilus</name>
    <dbReference type="NCBI Taxonomy" id="1868324"/>
    <lineage>
        <taxon>Bacteria</taxon>
        <taxon>Pseudomonadati</taxon>
        <taxon>Chlorobiota</taxon>
        <taxon>Chlorobiia</taxon>
        <taxon>Chlorobiales</taxon>
        <taxon>Candidatus Thermochlorobacteriaceae</taxon>
        <taxon>Candidatus Thermochlorobacter</taxon>
    </lineage>
</organism>
<reference evidence="2 3" key="1">
    <citation type="journal article" date="2011" name="ISME J.">
        <title>Community ecology of hot spring cyanobacterial mats: predominant populations and their functional potential.</title>
        <authorList>
            <person name="Klatt C.G."/>
            <person name="Wood J.M."/>
            <person name="Rusch D.B."/>
            <person name="Bateson M.M."/>
            <person name="Hamamura N."/>
            <person name="Heidelberg J.F."/>
            <person name="Grossman A.R."/>
            <person name="Bhaya D."/>
            <person name="Cohan F.M."/>
            <person name="Kuhl M."/>
            <person name="Bryant D.A."/>
            <person name="Ward D.M."/>
        </authorList>
    </citation>
    <scope>NUCLEOTIDE SEQUENCE [LARGE SCALE GENOMIC DNA]</scope>
    <source>
        <strain evidence="2">OS</strain>
    </source>
</reference>
<accession>A0A395LW03</accession>
<evidence type="ECO:0000313" key="2">
    <source>
        <dbReference type="EMBL" id="RFM22887.1"/>
    </source>
</evidence>
<dbReference type="Proteomes" id="UP000266389">
    <property type="component" value="Unassembled WGS sequence"/>
</dbReference>
<name>A0A395LW03_9BACT</name>
<dbReference type="EMBL" id="PHFL01000072">
    <property type="protein sequence ID" value="RFM22887.1"/>
    <property type="molecule type" value="Genomic_DNA"/>
</dbReference>
<evidence type="ECO:0000313" key="3">
    <source>
        <dbReference type="Proteomes" id="UP000266389"/>
    </source>
</evidence>
<comment type="caution">
    <text evidence="2">The sequence shown here is derived from an EMBL/GenBank/DDBJ whole genome shotgun (WGS) entry which is preliminary data.</text>
</comment>
<gene>
    <name evidence="2" type="ORF">D0433_13800</name>
</gene>
<feature type="signal peptide" evidence="1">
    <location>
        <begin position="1"/>
        <end position="23"/>
    </location>
</feature>
<dbReference type="AlphaFoldDB" id="A0A395LW03"/>
<evidence type="ECO:0000256" key="1">
    <source>
        <dbReference type="SAM" id="SignalP"/>
    </source>
</evidence>
<feature type="chain" id="PRO_5017233353" evidence="1">
    <location>
        <begin position="24"/>
        <end position="148"/>
    </location>
</feature>
<protein>
    <submittedName>
        <fullName evidence="2">Uncharacterized protein</fullName>
    </submittedName>
</protein>
<sequence length="148" mass="15913">MRFTRVAGLCLLFALLLSTPANAQQAGDYRSTIAVFNWTDLSRWERFENGSWQTPTPSQGYPGQYPGTGTVTIRDGATVTIDFNILPENQIGGLVVSGTLQFDNTSGRVLTVGSGGVTIAPGGQFNASGTLKTMETIRIPLRFKMAAH</sequence>